<evidence type="ECO:0000313" key="2">
    <source>
        <dbReference type="EMBL" id="CAI2379629.1"/>
    </source>
</evidence>
<dbReference type="GO" id="GO:0008289">
    <property type="term" value="F:lipid binding"/>
    <property type="evidence" value="ECO:0007669"/>
    <property type="project" value="InterPro"/>
</dbReference>
<gene>
    <name evidence="2" type="ORF">ECRASSUSDP1_LOCUS21042</name>
</gene>
<name>A0AAD1XVF6_EUPCR</name>
<evidence type="ECO:0000313" key="3">
    <source>
        <dbReference type="Proteomes" id="UP001295684"/>
    </source>
</evidence>
<dbReference type="InterPro" id="IPR002913">
    <property type="entry name" value="START_lipid-bd_dom"/>
</dbReference>
<dbReference type="SUPFAM" id="SSF55961">
    <property type="entry name" value="Bet v1-like"/>
    <property type="match status" value="1"/>
</dbReference>
<organism evidence="2 3">
    <name type="scientific">Euplotes crassus</name>
    <dbReference type="NCBI Taxonomy" id="5936"/>
    <lineage>
        <taxon>Eukaryota</taxon>
        <taxon>Sar</taxon>
        <taxon>Alveolata</taxon>
        <taxon>Ciliophora</taxon>
        <taxon>Intramacronucleata</taxon>
        <taxon>Spirotrichea</taxon>
        <taxon>Hypotrichia</taxon>
        <taxon>Euplotida</taxon>
        <taxon>Euplotidae</taxon>
        <taxon>Moneuplotes</taxon>
    </lineage>
</organism>
<dbReference type="Pfam" id="PF01852">
    <property type="entry name" value="START"/>
    <property type="match status" value="1"/>
</dbReference>
<dbReference type="AlphaFoldDB" id="A0AAD1XVF6"/>
<keyword evidence="3" id="KW-1185">Reference proteome</keyword>
<evidence type="ECO:0000259" key="1">
    <source>
        <dbReference type="Pfam" id="PF01852"/>
    </source>
</evidence>
<reference evidence="2" key="1">
    <citation type="submission" date="2023-07" db="EMBL/GenBank/DDBJ databases">
        <authorList>
            <consortium name="AG Swart"/>
            <person name="Singh M."/>
            <person name="Singh A."/>
            <person name="Seah K."/>
            <person name="Emmerich C."/>
        </authorList>
    </citation>
    <scope>NUCLEOTIDE SEQUENCE</scope>
    <source>
        <strain evidence="2">DP1</strain>
    </source>
</reference>
<dbReference type="Proteomes" id="UP001295684">
    <property type="component" value="Unassembled WGS sequence"/>
</dbReference>
<feature type="domain" description="START" evidence="1">
    <location>
        <begin position="55"/>
        <end position="209"/>
    </location>
</feature>
<proteinExistence type="predicted"/>
<sequence length="223" mass="25602">MYRDELYQTIEDYISSAVPTLEDANYNEEHLALFQSAFSKTQEYYSWLTEKEWKTSKEKNGVIVKTEAMMPCGIKDAAEVIMSDETEMSLDDNMQEITTLEDIHTPETCSCVHSVVQYRKTKNSFFFKSRDFVNFVTCIPLSDECYLFVTFPIDHACDPMKGKVRGYSEGLFIFEQIGEEETNVKMISKTILGGSIPKSILKSFSSDGYEEMRAYQRIITDGS</sequence>
<comment type="caution">
    <text evidence="2">The sequence shown here is derived from an EMBL/GenBank/DDBJ whole genome shotgun (WGS) entry which is preliminary data.</text>
</comment>
<dbReference type="Gene3D" id="3.30.530.20">
    <property type="match status" value="1"/>
</dbReference>
<dbReference type="EMBL" id="CAMPGE010021485">
    <property type="protein sequence ID" value="CAI2379629.1"/>
    <property type="molecule type" value="Genomic_DNA"/>
</dbReference>
<accession>A0AAD1XVF6</accession>
<dbReference type="CDD" id="cd00177">
    <property type="entry name" value="START"/>
    <property type="match status" value="1"/>
</dbReference>
<dbReference type="InterPro" id="IPR023393">
    <property type="entry name" value="START-like_dom_sf"/>
</dbReference>
<protein>
    <recommendedName>
        <fullName evidence="1">START domain-containing protein</fullName>
    </recommendedName>
</protein>